<dbReference type="AlphaFoldDB" id="A0A6N4SM49"/>
<evidence type="ECO:0000256" key="4">
    <source>
        <dbReference type="ARBA" id="ARBA00022741"/>
    </source>
</evidence>
<dbReference type="RefSeq" id="WP_011583435.1">
    <property type="nucleotide sequence ID" value="NC_008255.1"/>
</dbReference>
<feature type="active site" description="Charge relay system" evidence="7">
    <location>
        <position position="151"/>
    </location>
</feature>
<dbReference type="PANTHER" id="PTHR11895:SF7">
    <property type="entry name" value="GLUTAMYL-TRNA(GLN) AMIDOTRANSFERASE SUBUNIT A, MITOCHONDRIAL"/>
    <property type="match status" value="1"/>
</dbReference>
<organism evidence="9 10">
    <name type="scientific">Cytophaga hutchinsonii (strain ATCC 33406 / DSM 1761 / CIP 103989 / NBRC 15051 / NCIMB 9469 / D465)</name>
    <dbReference type="NCBI Taxonomy" id="269798"/>
    <lineage>
        <taxon>Bacteria</taxon>
        <taxon>Pseudomonadati</taxon>
        <taxon>Bacteroidota</taxon>
        <taxon>Cytophagia</taxon>
        <taxon>Cytophagales</taxon>
        <taxon>Cytophagaceae</taxon>
        <taxon>Cytophaga</taxon>
    </lineage>
</organism>
<name>A0A6N4SM49_CYTH3</name>
<sequence>MKRYNSLQEVRKDLSEGKITCRSLTEYYLKNIEAKAHLNAYVEVYAQEALATADIVDAKIKAGTAGKLAGMVVGLKDVLCHKNHGLQASSNILKGFVSQFNGTAVERVIQEDAIIIGRQSCDEFAMGSSNENSAFGPVKNDADNTRVPGGSSGGSAVGVQADTCLISLGSDTGGSVRQPAAFCDIIGFKPSYSRISRYGLIAYASSFDSIGIMARSIEDTALMLEVIAGQDDFDSTVSSKPVPSYSTELGFSGKAKICYLKEAVESEGVAKEIREATQKKIDQLKKDGHTVEAVEFPLLDYILPTYYILTTAEASSNLSRFDGVKYGYRSENGTDLESMYKKTRSEGFGKEVKKRIMLGTFVLSAGFYDAYYTKAQKVRRLIREYTEKILSEYDFMLLPTTTTTAFKIGDHQSDPLAMYLADIFTVHANLAGIPAISIPNGKDAAGLAIGIQLMGREFEEAKLLAFSNYLLKQNEN</sequence>
<accession>A0A6N4SM49</accession>
<dbReference type="InterPro" id="IPR000120">
    <property type="entry name" value="Amidase"/>
</dbReference>
<dbReference type="GO" id="GO:0050567">
    <property type="term" value="F:glutaminyl-tRNA synthase (glutamine-hydrolyzing) activity"/>
    <property type="evidence" value="ECO:0007669"/>
    <property type="project" value="UniProtKB-UniRule"/>
</dbReference>
<evidence type="ECO:0000256" key="7">
    <source>
        <dbReference type="HAMAP-Rule" id="MF_00120"/>
    </source>
</evidence>
<dbReference type="EMBL" id="CP000383">
    <property type="protein sequence ID" value="ABG57319.1"/>
    <property type="molecule type" value="Genomic_DNA"/>
</dbReference>
<protein>
    <recommendedName>
        <fullName evidence="2 7">Glutamyl-tRNA(Gln) amidotransferase subunit A</fullName>
        <shortName evidence="7">Glu-ADT subunit A</shortName>
        <ecNumber evidence="7">6.3.5.7</ecNumber>
    </recommendedName>
</protein>
<feature type="active site" description="Charge relay system" evidence="7">
    <location>
        <position position="76"/>
    </location>
</feature>
<evidence type="ECO:0000313" key="10">
    <source>
        <dbReference type="Proteomes" id="UP000001822"/>
    </source>
</evidence>
<dbReference type="GO" id="GO:0006412">
    <property type="term" value="P:translation"/>
    <property type="evidence" value="ECO:0007669"/>
    <property type="project" value="UniProtKB-UniRule"/>
</dbReference>
<evidence type="ECO:0000256" key="1">
    <source>
        <dbReference type="ARBA" id="ARBA00011123"/>
    </source>
</evidence>
<dbReference type="KEGG" id="chu:CHU_0025"/>
<feature type="domain" description="Amidase" evidence="8">
    <location>
        <begin position="24"/>
        <end position="464"/>
    </location>
</feature>
<keyword evidence="5 7" id="KW-0067">ATP-binding</keyword>
<gene>
    <name evidence="7 9" type="primary">gatA</name>
    <name evidence="9" type="ordered locus">CHU_0025</name>
</gene>
<comment type="catalytic activity">
    <reaction evidence="7">
        <text>L-glutamyl-tRNA(Gln) + L-glutamine + ATP + H2O = L-glutaminyl-tRNA(Gln) + L-glutamate + ADP + phosphate + H(+)</text>
        <dbReference type="Rhea" id="RHEA:17521"/>
        <dbReference type="Rhea" id="RHEA-COMP:9681"/>
        <dbReference type="Rhea" id="RHEA-COMP:9684"/>
        <dbReference type="ChEBI" id="CHEBI:15377"/>
        <dbReference type="ChEBI" id="CHEBI:15378"/>
        <dbReference type="ChEBI" id="CHEBI:29985"/>
        <dbReference type="ChEBI" id="CHEBI:30616"/>
        <dbReference type="ChEBI" id="CHEBI:43474"/>
        <dbReference type="ChEBI" id="CHEBI:58359"/>
        <dbReference type="ChEBI" id="CHEBI:78520"/>
        <dbReference type="ChEBI" id="CHEBI:78521"/>
        <dbReference type="ChEBI" id="CHEBI:456216"/>
        <dbReference type="EC" id="6.3.5.7"/>
    </reaction>
</comment>
<evidence type="ECO:0000313" key="9">
    <source>
        <dbReference type="EMBL" id="ABG57319.1"/>
    </source>
</evidence>
<reference evidence="9 10" key="1">
    <citation type="journal article" date="2007" name="Appl. Environ. Microbiol.">
        <title>Genome sequence of the cellulolytic gliding bacterium Cytophaga hutchinsonii.</title>
        <authorList>
            <person name="Xie G."/>
            <person name="Bruce D.C."/>
            <person name="Challacombe J.F."/>
            <person name="Chertkov O."/>
            <person name="Detter J.C."/>
            <person name="Gilna P."/>
            <person name="Han C.S."/>
            <person name="Lucas S."/>
            <person name="Misra M."/>
            <person name="Myers G.L."/>
            <person name="Richardson P."/>
            <person name="Tapia R."/>
            <person name="Thayer N."/>
            <person name="Thompson L.S."/>
            <person name="Brettin T.S."/>
            <person name="Henrissat B."/>
            <person name="Wilson D.B."/>
            <person name="McBride M.J."/>
        </authorList>
    </citation>
    <scope>NUCLEOTIDE SEQUENCE [LARGE SCALE GENOMIC DNA]</scope>
    <source>
        <strain evidence="10">ATCC 33406 / DSM 1761 / CIP 103989 / NBRC 15051 / NCIMB 9469 / D465</strain>
    </source>
</reference>
<dbReference type="Pfam" id="PF01425">
    <property type="entry name" value="Amidase"/>
    <property type="match status" value="1"/>
</dbReference>
<comment type="similarity">
    <text evidence="7">Belongs to the amidase family. GatA subfamily.</text>
</comment>
<comment type="subunit">
    <text evidence="1 7">Heterotrimer of A, B and C subunits.</text>
</comment>
<evidence type="ECO:0000256" key="6">
    <source>
        <dbReference type="ARBA" id="ARBA00022917"/>
    </source>
</evidence>
<dbReference type="Proteomes" id="UP000001822">
    <property type="component" value="Chromosome"/>
</dbReference>
<evidence type="ECO:0000256" key="2">
    <source>
        <dbReference type="ARBA" id="ARBA00014428"/>
    </source>
</evidence>
<dbReference type="InterPro" id="IPR004412">
    <property type="entry name" value="GatA"/>
</dbReference>
<feature type="active site" description="Acyl-ester intermediate" evidence="7">
    <location>
        <position position="175"/>
    </location>
</feature>
<dbReference type="Gene3D" id="3.90.1300.10">
    <property type="entry name" value="Amidase signature (AS) domain"/>
    <property type="match status" value="1"/>
</dbReference>
<dbReference type="OrthoDB" id="9811471at2"/>
<evidence type="ECO:0000259" key="8">
    <source>
        <dbReference type="Pfam" id="PF01425"/>
    </source>
</evidence>
<dbReference type="InterPro" id="IPR036928">
    <property type="entry name" value="AS_sf"/>
</dbReference>
<dbReference type="GO" id="GO:0005524">
    <property type="term" value="F:ATP binding"/>
    <property type="evidence" value="ECO:0007669"/>
    <property type="project" value="UniProtKB-KW"/>
</dbReference>
<dbReference type="PANTHER" id="PTHR11895">
    <property type="entry name" value="TRANSAMIDASE"/>
    <property type="match status" value="1"/>
</dbReference>
<evidence type="ECO:0000256" key="5">
    <source>
        <dbReference type="ARBA" id="ARBA00022840"/>
    </source>
</evidence>
<dbReference type="InterPro" id="IPR023631">
    <property type="entry name" value="Amidase_dom"/>
</dbReference>
<dbReference type="SUPFAM" id="SSF75304">
    <property type="entry name" value="Amidase signature (AS) enzymes"/>
    <property type="match status" value="1"/>
</dbReference>
<keyword evidence="6 7" id="KW-0648">Protein biosynthesis</keyword>
<dbReference type="GO" id="GO:0030956">
    <property type="term" value="C:glutamyl-tRNA(Gln) amidotransferase complex"/>
    <property type="evidence" value="ECO:0007669"/>
    <property type="project" value="InterPro"/>
</dbReference>
<dbReference type="EC" id="6.3.5.7" evidence="7"/>
<comment type="function">
    <text evidence="7">Allows the formation of correctly charged Gln-tRNA(Gln) through the transamidation of misacylated Glu-tRNA(Gln) in organisms which lack glutaminyl-tRNA synthetase. The reaction takes place in the presence of glutamine and ATP through an activated gamma-phospho-Glu-tRNA(Gln).</text>
</comment>
<dbReference type="HAMAP" id="MF_00120">
    <property type="entry name" value="GatA"/>
    <property type="match status" value="1"/>
</dbReference>
<keyword evidence="10" id="KW-1185">Reference proteome</keyword>
<keyword evidence="3 7" id="KW-0436">Ligase</keyword>
<keyword evidence="4 7" id="KW-0547">Nucleotide-binding</keyword>
<evidence type="ECO:0000256" key="3">
    <source>
        <dbReference type="ARBA" id="ARBA00022598"/>
    </source>
</evidence>
<dbReference type="NCBIfam" id="TIGR00132">
    <property type="entry name" value="gatA"/>
    <property type="match status" value="1"/>
</dbReference>
<proteinExistence type="inferred from homology"/>